<comment type="caution">
    <text evidence="2">The sequence shown here is derived from an EMBL/GenBank/DDBJ whole genome shotgun (WGS) entry which is preliminary data.</text>
</comment>
<reference evidence="3" key="1">
    <citation type="submission" date="2017-05" db="EMBL/GenBank/DDBJ databases">
        <title>Streptomyces olivochromogenes NBRC 3561 whole genome shotgun sequence.</title>
        <authorList>
            <person name="Dohra H."/>
            <person name="Kodani S."/>
        </authorList>
    </citation>
    <scope>NUCLEOTIDE SEQUENCE [LARGE SCALE GENOMIC DNA]</scope>
    <source>
        <strain evidence="3">NBRC 3561</strain>
    </source>
</reference>
<dbReference type="AlphaFoldDB" id="A0A250V4E7"/>
<dbReference type="Proteomes" id="UP000217446">
    <property type="component" value="Unassembled WGS sequence"/>
</dbReference>
<dbReference type="EMBL" id="BDQI01000001">
    <property type="protein sequence ID" value="GAX48972.1"/>
    <property type="molecule type" value="Genomic_DNA"/>
</dbReference>
<name>A0A250V4E7_STROL</name>
<evidence type="ECO:0000313" key="2">
    <source>
        <dbReference type="EMBL" id="GAX48972.1"/>
    </source>
</evidence>
<accession>A0A250V4E7</accession>
<keyword evidence="3" id="KW-1185">Reference proteome</keyword>
<evidence type="ECO:0000313" key="3">
    <source>
        <dbReference type="Proteomes" id="UP000217446"/>
    </source>
</evidence>
<organism evidence="2 3">
    <name type="scientific">Streptomyces olivochromogenes</name>
    <dbReference type="NCBI Taxonomy" id="1963"/>
    <lineage>
        <taxon>Bacteria</taxon>
        <taxon>Bacillati</taxon>
        <taxon>Actinomycetota</taxon>
        <taxon>Actinomycetes</taxon>
        <taxon>Kitasatosporales</taxon>
        <taxon>Streptomycetaceae</taxon>
        <taxon>Streptomyces</taxon>
    </lineage>
</organism>
<sequence length="161" mass="17282">MRVTPKTAEAIDAPPPHEAYANAPDLRREMHQVLALGAERDGRRVRTVTGPPLDATAAERAWLLRRAALMDRMALEGPGPVGAAAQTAEQLVLYDRRHPGLVAGPHHPDAITLDLSGRPYVRQEYAAWAAAGRPGTHQEERRMPAMGAGATPQPSPGRLAA</sequence>
<gene>
    <name evidence="2" type="ORF">SO3561_00454</name>
</gene>
<dbReference type="RefSeq" id="WP_235613398.1">
    <property type="nucleotide sequence ID" value="NZ_BDQI01000001.1"/>
</dbReference>
<evidence type="ECO:0000256" key="1">
    <source>
        <dbReference type="SAM" id="MobiDB-lite"/>
    </source>
</evidence>
<proteinExistence type="predicted"/>
<feature type="region of interest" description="Disordered" evidence="1">
    <location>
        <begin position="131"/>
        <end position="161"/>
    </location>
</feature>
<protein>
    <submittedName>
        <fullName evidence="2">Uncharacterized protein</fullName>
    </submittedName>
</protein>